<comment type="caution">
    <text evidence="7">The sequence shown here is derived from an EMBL/GenBank/DDBJ whole genome shotgun (WGS) entry which is preliminary data.</text>
</comment>
<feature type="transmembrane region" description="Helical" evidence="6">
    <location>
        <begin position="12"/>
        <end position="33"/>
    </location>
</feature>
<evidence type="ECO:0000313" key="8">
    <source>
        <dbReference type="Proteomes" id="UP000320176"/>
    </source>
</evidence>
<dbReference type="OrthoDB" id="238655at2"/>
<keyword evidence="5 6" id="KW-0472">Membrane</keyword>
<name>A0A5C6AEU8_9BACT</name>
<evidence type="ECO:0000256" key="4">
    <source>
        <dbReference type="ARBA" id="ARBA00022989"/>
    </source>
</evidence>
<dbReference type="AlphaFoldDB" id="A0A5C6AEU8"/>
<dbReference type="InterPro" id="IPR005495">
    <property type="entry name" value="LptG/LptF_permease"/>
</dbReference>
<evidence type="ECO:0000256" key="2">
    <source>
        <dbReference type="ARBA" id="ARBA00022475"/>
    </source>
</evidence>
<evidence type="ECO:0000256" key="3">
    <source>
        <dbReference type="ARBA" id="ARBA00022692"/>
    </source>
</evidence>
<feature type="transmembrane region" description="Helical" evidence="6">
    <location>
        <begin position="313"/>
        <end position="331"/>
    </location>
</feature>
<feature type="transmembrane region" description="Helical" evidence="6">
    <location>
        <begin position="97"/>
        <end position="125"/>
    </location>
</feature>
<proteinExistence type="predicted"/>
<keyword evidence="4 6" id="KW-1133">Transmembrane helix</keyword>
<keyword evidence="2" id="KW-1003">Cell membrane</keyword>
<protein>
    <submittedName>
        <fullName evidence="7">Putative permease YjgP/YjgQ family protein</fullName>
    </submittedName>
</protein>
<reference evidence="7 8" key="1">
    <citation type="submission" date="2019-02" db="EMBL/GenBank/DDBJ databases">
        <title>Deep-cultivation of Planctomycetes and their phenomic and genomic characterization uncovers novel biology.</title>
        <authorList>
            <person name="Wiegand S."/>
            <person name="Jogler M."/>
            <person name="Boedeker C."/>
            <person name="Pinto D."/>
            <person name="Vollmers J."/>
            <person name="Rivas-Marin E."/>
            <person name="Kohn T."/>
            <person name="Peeters S.H."/>
            <person name="Heuer A."/>
            <person name="Rast P."/>
            <person name="Oberbeckmann S."/>
            <person name="Bunk B."/>
            <person name="Jeske O."/>
            <person name="Meyerdierks A."/>
            <person name="Storesund J.E."/>
            <person name="Kallscheuer N."/>
            <person name="Luecker S."/>
            <person name="Lage O.M."/>
            <person name="Pohl T."/>
            <person name="Merkel B.J."/>
            <person name="Hornburger P."/>
            <person name="Mueller R.-W."/>
            <person name="Bruemmer F."/>
            <person name="Labrenz M."/>
            <person name="Spormann A.M."/>
            <person name="Op Den Camp H."/>
            <person name="Overmann J."/>
            <person name="Amann R."/>
            <person name="Jetten M.S.M."/>
            <person name="Mascher T."/>
            <person name="Medema M.H."/>
            <person name="Devos D.P."/>
            <person name="Kaster A.-K."/>
            <person name="Ovreas L."/>
            <person name="Rohde M."/>
            <person name="Galperin M.Y."/>
            <person name="Jogler C."/>
        </authorList>
    </citation>
    <scope>NUCLEOTIDE SEQUENCE [LARGE SCALE GENOMIC DNA]</scope>
    <source>
        <strain evidence="7 8">Pla52n</strain>
    </source>
</reference>
<dbReference type="Proteomes" id="UP000320176">
    <property type="component" value="Unassembled WGS sequence"/>
</dbReference>
<feature type="transmembrane region" description="Helical" evidence="6">
    <location>
        <begin position="338"/>
        <end position="357"/>
    </location>
</feature>
<evidence type="ECO:0000256" key="1">
    <source>
        <dbReference type="ARBA" id="ARBA00004651"/>
    </source>
</evidence>
<comment type="subcellular location">
    <subcellularLocation>
        <location evidence="1">Cell membrane</location>
        <topology evidence="1">Multi-pass membrane protein</topology>
    </subcellularLocation>
</comment>
<sequence>MLTTIQRRVLRDISLMFIVSLFVITLMVMFIGVAREAFNQGLGVIGVMQLIPFALPDALSLAVPGTALFSVCVVYGRMSANNEFTTMQSVGISPIPTMWPAIALTTMLSVLTVGLINVAFTWGFYGVQNVVMSSVERVAYGVLQREHYFQQGPLSLRVREVNGEDLLEPVIHFRRSKNELVTITASKAVLTYEEDEQAIKLCLTNGAAKVGNVASFHFPDTYVQRIPLKSGPALDLLTENPSHMPMSDLPAASVSQAADIQRRESEIAVQVGFSLLSSRNDALAGAELQSRAAGLDASEKRLHRLNAEMHRRWASGFTCLAMSMIGIPLAIRLRTADTMTAFGIVFLPTLLVYYPLFALTVDMAKDGRIIAQGVWIANLVFIATSIVMIRNLVYRPA</sequence>
<accession>A0A5C6AEU8</accession>
<keyword evidence="3 6" id="KW-0812">Transmembrane</keyword>
<organism evidence="7 8">
    <name type="scientific">Stieleria varia</name>
    <dbReference type="NCBI Taxonomy" id="2528005"/>
    <lineage>
        <taxon>Bacteria</taxon>
        <taxon>Pseudomonadati</taxon>
        <taxon>Planctomycetota</taxon>
        <taxon>Planctomycetia</taxon>
        <taxon>Pirellulales</taxon>
        <taxon>Pirellulaceae</taxon>
        <taxon>Stieleria</taxon>
    </lineage>
</organism>
<evidence type="ECO:0000256" key="6">
    <source>
        <dbReference type="SAM" id="Phobius"/>
    </source>
</evidence>
<feature type="transmembrane region" description="Helical" evidence="6">
    <location>
        <begin position="53"/>
        <end position="76"/>
    </location>
</feature>
<dbReference type="EMBL" id="SJPN01000006">
    <property type="protein sequence ID" value="TWT98494.1"/>
    <property type="molecule type" value="Genomic_DNA"/>
</dbReference>
<evidence type="ECO:0000313" key="7">
    <source>
        <dbReference type="EMBL" id="TWT98494.1"/>
    </source>
</evidence>
<dbReference type="Pfam" id="PF03739">
    <property type="entry name" value="LptF_LptG"/>
    <property type="match status" value="1"/>
</dbReference>
<dbReference type="RefSeq" id="WP_146522062.1">
    <property type="nucleotide sequence ID" value="NZ_CP151726.1"/>
</dbReference>
<dbReference type="GO" id="GO:0043190">
    <property type="term" value="C:ATP-binding cassette (ABC) transporter complex"/>
    <property type="evidence" value="ECO:0007669"/>
    <property type="project" value="TreeGrafter"/>
</dbReference>
<evidence type="ECO:0000256" key="5">
    <source>
        <dbReference type="ARBA" id="ARBA00023136"/>
    </source>
</evidence>
<dbReference type="GO" id="GO:0015920">
    <property type="term" value="P:lipopolysaccharide transport"/>
    <property type="evidence" value="ECO:0007669"/>
    <property type="project" value="TreeGrafter"/>
</dbReference>
<dbReference type="PANTHER" id="PTHR33529">
    <property type="entry name" value="SLR0882 PROTEIN-RELATED"/>
    <property type="match status" value="1"/>
</dbReference>
<feature type="transmembrane region" description="Helical" evidence="6">
    <location>
        <begin position="369"/>
        <end position="389"/>
    </location>
</feature>
<gene>
    <name evidence="7" type="ORF">Pla52n_50080</name>
</gene>
<keyword evidence="8" id="KW-1185">Reference proteome</keyword>
<dbReference type="PANTHER" id="PTHR33529:SF6">
    <property type="entry name" value="YJGP_YJGQ FAMILY PERMEASE"/>
    <property type="match status" value="1"/>
</dbReference>